<dbReference type="Gene3D" id="1.10.555.10">
    <property type="entry name" value="Rho GTPase activation protein"/>
    <property type="match status" value="1"/>
</dbReference>
<feature type="compositionally biased region" description="Low complexity" evidence="1">
    <location>
        <begin position="1272"/>
        <end position="1289"/>
    </location>
</feature>
<dbReference type="InterPro" id="IPR000198">
    <property type="entry name" value="RhoGAP_dom"/>
</dbReference>
<comment type="caution">
    <text evidence="3">The sequence shown here is derived from an EMBL/GenBank/DDBJ whole genome shotgun (WGS) entry which is preliminary data.</text>
</comment>
<feature type="compositionally biased region" description="Pro residues" evidence="1">
    <location>
        <begin position="1248"/>
        <end position="1257"/>
    </location>
</feature>
<dbReference type="Pfam" id="PF08101">
    <property type="entry name" value="Msb1-Mug8_dom"/>
    <property type="match status" value="1"/>
</dbReference>
<feature type="region of interest" description="Disordered" evidence="1">
    <location>
        <begin position="816"/>
        <end position="849"/>
    </location>
</feature>
<reference evidence="3" key="1">
    <citation type="submission" date="2023-03" db="EMBL/GenBank/DDBJ databases">
        <title>Massive genome expansion in bonnet fungi (Mycena s.s.) driven by repeated elements and novel gene families across ecological guilds.</title>
        <authorList>
            <consortium name="Lawrence Berkeley National Laboratory"/>
            <person name="Harder C.B."/>
            <person name="Miyauchi S."/>
            <person name="Viragh M."/>
            <person name="Kuo A."/>
            <person name="Thoen E."/>
            <person name="Andreopoulos B."/>
            <person name="Lu D."/>
            <person name="Skrede I."/>
            <person name="Drula E."/>
            <person name="Henrissat B."/>
            <person name="Morin E."/>
            <person name="Kohler A."/>
            <person name="Barry K."/>
            <person name="LaButti K."/>
            <person name="Morin E."/>
            <person name="Salamov A."/>
            <person name="Lipzen A."/>
            <person name="Mereny Z."/>
            <person name="Hegedus B."/>
            <person name="Baldrian P."/>
            <person name="Stursova M."/>
            <person name="Weitz H."/>
            <person name="Taylor A."/>
            <person name="Grigoriev I.V."/>
            <person name="Nagy L.G."/>
            <person name="Martin F."/>
            <person name="Kauserud H."/>
        </authorList>
    </citation>
    <scope>NUCLEOTIDE SEQUENCE</scope>
    <source>
        <strain evidence="3">CBHHK173m</strain>
    </source>
</reference>
<evidence type="ECO:0000259" key="2">
    <source>
        <dbReference type="SMART" id="SM00324"/>
    </source>
</evidence>
<name>A0AAD6Y131_9AGAR</name>
<evidence type="ECO:0000313" key="3">
    <source>
        <dbReference type="EMBL" id="KAJ7102276.1"/>
    </source>
</evidence>
<feature type="compositionally biased region" description="Basic and acidic residues" evidence="1">
    <location>
        <begin position="11"/>
        <end position="21"/>
    </location>
</feature>
<proteinExistence type="predicted"/>
<dbReference type="PANTHER" id="PTHR28093">
    <property type="entry name" value="MORPHOGENESIS-RELATED PROTEIN MSB1"/>
    <property type="match status" value="1"/>
</dbReference>
<protein>
    <recommendedName>
        <fullName evidence="2">Rho-GAP domain-containing protein</fullName>
    </recommendedName>
</protein>
<feature type="region of interest" description="Disordered" evidence="1">
    <location>
        <begin position="738"/>
        <end position="765"/>
    </location>
</feature>
<feature type="compositionally biased region" description="Acidic residues" evidence="1">
    <location>
        <begin position="1193"/>
        <end position="1204"/>
    </location>
</feature>
<dbReference type="InterPro" id="IPR012965">
    <property type="entry name" value="Msb1/Mug8_dom"/>
</dbReference>
<dbReference type="SUPFAM" id="SSF48350">
    <property type="entry name" value="GTPase activation domain, GAP"/>
    <property type="match status" value="1"/>
</dbReference>
<feature type="compositionally biased region" description="Basic and acidic residues" evidence="1">
    <location>
        <begin position="58"/>
        <end position="69"/>
    </location>
</feature>
<dbReference type="SMART" id="SM00324">
    <property type="entry name" value="RhoGAP"/>
    <property type="match status" value="1"/>
</dbReference>
<dbReference type="InterPro" id="IPR037508">
    <property type="entry name" value="Msb1/Mug8"/>
</dbReference>
<feature type="compositionally biased region" description="Low complexity" evidence="1">
    <location>
        <begin position="1212"/>
        <end position="1236"/>
    </location>
</feature>
<feature type="region of interest" description="Disordered" evidence="1">
    <location>
        <begin position="898"/>
        <end position="945"/>
    </location>
</feature>
<evidence type="ECO:0000313" key="4">
    <source>
        <dbReference type="Proteomes" id="UP001222325"/>
    </source>
</evidence>
<feature type="compositionally biased region" description="Basic and acidic residues" evidence="1">
    <location>
        <begin position="898"/>
        <end position="907"/>
    </location>
</feature>
<feature type="domain" description="Rho-GAP" evidence="2">
    <location>
        <begin position="142"/>
        <end position="368"/>
    </location>
</feature>
<feature type="region of interest" description="Disordered" evidence="1">
    <location>
        <begin position="1100"/>
        <end position="1291"/>
    </location>
</feature>
<sequence length="1433" mass="153591">MPSFLSKVFGRKKDDTKESRSQHRPSSDASLLEGKFEAVPTLPSPITPRFDIQADGSSNDKEKEKEKDGFALFKNKSVRTPPVATPDQSFAPSKTNDYHLSLNLPGPKEESSRALGVVFEADPDAQILLSESDIAERKLSPLEAFLLVQACSQAINSRGLETLGIMIPHWYSASPAVQRRLISLFIQSLAPKSPITTLSPTASSPVSAFESEISATRSPHDVAAVLRWAIRHLQLDNSSFGKDEQWYSQFLQAEKAANYPPRAFTDQLVPLLPSAHLHLLTAALEIFSSLAAHGEANSISGSKLSKMFGLWLLSVPRVKEGDDVLSFYARWEKWGHIMEHLFLARIRDEAADHRMPTRLMELVKHYPYVKSPSTAADATFFPSPRFSTRLYDALFVRIETEMLTESGQHKNHPLRLIADALKASTRSASSPDPSNTASPSSELELWEALKKHVSVADADSESYPGLSNLFADETIRFLSLIPTASDIRAKSQDPPPFTLFVPASKVGRRRSMSLSDQDKATAVNAAAHVKAASSNSSGTASTDPLALDWGQFSTSGFFSENGDSSDSKLAATLLDNKDVEVTIPRKSSTRRKLPPALIPLPSSRGKSLDLPAAHEEKEVKQGKSKATKFAVVQLDEAFIDFWSDALLDPISSDWPAFVVCKIKSSVPANTADGKKIGWLIIEQRLVTARPPLSVVTTTEKEPQARPRPTSPKPSFHSDSKSTKKKRFSFFTSLSSSSVSSASTTKTDGTKGKKKTGKGPKVGEMGEILKEEEEEENVPATAKSNGTEPAVPVGIATLATGVVALGTTAVVAAAAANKTEDNQTEERVEPEVKREVPPSSAPSVAEQVPTPPLVVMKEAVAEPEAALVEAEVAAREPSPPPAVVQPELPVPGAVVEEERAANETETVARELTPPPRAAVDAQSEVEEPVVEASKSESIPREPTPPPVQIIEPILEAAAAIPRESTPPLVTVESEVAEPIVEAPSEPEREPTPPPSEPEVEESMGEAALDPQIPPRQSTPPSAEPEVELPNVEAAPEPETIPRESTPPIAVTAPEPQTLAQEPLPTPKPIIEIVEVPREPTPPPPVEPDVEETAIEVVHESEAVLRQPTPPPAVEPEVEESIVEAMPEPEVIPREPSPAPVEVEEPINEAAEGIAREPTPPPAVEPQMEKEPIVEAAPEAEVIAREPTPPPDDQSQVEDDAVEASEEPTSTPLAEPESLSDPAEESLSAEAEAPAEPDAVPERIERGLTPSPPHEPTPLPAVVEGEAAADPEAEPVPYMEPIEAPPEAGEATSVEEAIQMPIVEPASQEVAEGLQFNTVEEVDGSAHMEQLREPEAANDELVDIPAVPVVDVGPDLVRGSTMISQLAPTPSPEEAAPEELTDGLLPGGETPGPQVALGITEEDVDEAPAVAEEDAVVHANGNGADGHEHTDKPSE</sequence>
<dbReference type="EMBL" id="JARJCN010000003">
    <property type="protein sequence ID" value="KAJ7102276.1"/>
    <property type="molecule type" value="Genomic_DNA"/>
</dbReference>
<feature type="region of interest" description="Disordered" evidence="1">
    <location>
        <begin position="1"/>
        <end position="69"/>
    </location>
</feature>
<gene>
    <name evidence="3" type="ORF">B0H15DRAFT_813958</name>
</gene>
<dbReference type="GO" id="GO:0007165">
    <property type="term" value="P:signal transduction"/>
    <property type="evidence" value="ECO:0007669"/>
    <property type="project" value="InterPro"/>
</dbReference>
<accession>A0AAD6Y131</accession>
<keyword evidence="4" id="KW-1185">Reference proteome</keyword>
<feature type="region of interest" description="Disordered" evidence="1">
    <location>
        <begin position="692"/>
        <end position="721"/>
    </location>
</feature>
<feature type="compositionally biased region" description="Basic and acidic residues" evidence="1">
    <location>
        <begin position="817"/>
        <end position="835"/>
    </location>
</feature>
<dbReference type="PANTHER" id="PTHR28093:SF1">
    <property type="entry name" value="MORPHOGENESIS-RELATED PROTEIN MSB1"/>
    <property type="match status" value="1"/>
</dbReference>
<organism evidence="3 4">
    <name type="scientific">Mycena belliarum</name>
    <dbReference type="NCBI Taxonomy" id="1033014"/>
    <lineage>
        <taxon>Eukaryota</taxon>
        <taxon>Fungi</taxon>
        <taxon>Dikarya</taxon>
        <taxon>Basidiomycota</taxon>
        <taxon>Agaricomycotina</taxon>
        <taxon>Agaricomycetes</taxon>
        <taxon>Agaricomycetidae</taxon>
        <taxon>Agaricales</taxon>
        <taxon>Marasmiineae</taxon>
        <taxon>Mycenaceae</taxon>
        <taxon>Mycena</taxon>
    </lineage>
</organism>
<dbReference type="InterPro" id="IPR008936">
    <property type="entry name" value="Rho_GTPase_activation_prot"/>
</dbReference>
<evidence type="ECO:0000256" key="1">
    <source>
        <dbReference type="SAM" id="MobiDB-lite"/>
    </source>
</evidence>
<feature type="region of interest" description="Disordered" evidence="1">
    <location>
        <begin position="960"/>
        <end position="1066"/>
    </location>
</feature>
<dbReference type="Proteomes" id="UP001222325">
    <property type="component" value="Unassembled WGS sequence"/>
</dbReference>
<feature type="region of interest" description="Disordered" evidence="1">
    <location>
        <begin position="1362"/>
        <end position="1393"/>
    </location>
</feature>